<dbReference type="EMBL" id="FOVM01000004">
    <property type="protein sequence ID" value="SFN71084.1"/>
    <property type="molecule type" value="Genomic_DNA"/>
</dbReference>
<dbReference type="AlphaFoldDB" id="A0A1I5B8P6"/>
<name>A0A1I5B8P6_9MICO</name>
<dbReference type="Proteomes" id="UP000198867">
    <property type="component" value="Unassembled WGS sequence"/>
</dbReference>
<evidence type="ECO:0000313" key="1">
    <source>
        <dbReference type="EMBL" id="SFN71084.1"/>
    </source>
</evidence>
<evidence type="ECO:0000313" key="2">
    <source>
        <dbReference type="Proteomes" id="UP000198867"/>
    </source>
</evidence>
<proteinExistence type="predicted"/>
<sequence length="138" mass="15515">MLRNGTLWPRSKGPQCIVEAGHFDSAYCMRGHGLPDIRPAPRSIRFAGAISAFIRNRYNPRMQSDTVEMFRSRRVASSRDVEHARQVLGEVFLPVDFPSARKSGNFDMRLNALTEGRLTCGHMLFGDALHIETVPARS</sequence>
<keyword evidence="2" id="KW-1185">Reference proteome</keyword>
<gene>
    <name evidence="1" type="ORF">SAMN05216219_1809</name>
</gene>
<protein>
    <submittedName>
        <fullName evidence="1">Uncharacterized protein</fullName>
    </submittedName>
</protein>
<organism evidence="1 2">
    <name type="scientific">Mycetocola miduiensis</name>
    <dbReference type="NCBI Taxonomy" id="995034"/>
    <lineage>
        <taxon>Bacteria</taxon>
        <taxon>Bacillati</taxon>
        <taxon>Actinomycetota</taxon>
        <taxon>Actinomycetes</taxon>
        <taxon>Micrococcales</taxon>
        <taxon>Microbacteriaceae</taxon>
        <taxon>Mycetocola</taxon>
    </lineage>
</organism>
<reference evidence="2" key="1">
    <citation type="submission" date="2016-10" db="EMBL/GenBank/DDBJ databases">
        <authorList>
            <person name="Varghese N."/>
            <person name="Submissions S."/>
        </authorList>
    </citation>
    <scope>NUCLEOTIDE SEQUENCE [LARGE SCALE GENOMIC DNA]</scope>
    <source>
        <strain evidence="2">CGMCC 1.11101</strain>
    </source>
</reference>
<accession>A0A1I5B8P6</accession>